<proteinExistence type="predicted"/>
<reference evidence="3" key="1">
    <citation type="journal article" date="2019" name="Int. J. Syst. Evol. Microbiol.">
        <title>The Global Catalogue of Microorganisms (GCM) 10K type strain sequencing project: providing services to taxonomists for standard genome sequencing and annotation.</title>
        <authorList>
            <consortium name="The Broad Institute Genomics Platform"/>
            <consortium name="The Broad Institute Genome Sequencing Center for Infectious Disease"/>
            <person name="Wu L."/>
            <person name="Ma J."/>
        </authorList>
    </citation>
    <scope>NUCLEOTIDE SEQUENCE [LARGE SCALE GENOMIC DNA]</scope>
    <source>
        <strain evidence="3">CGMCC 1.16026</strain>
    </source>
</reference>
<sequence>MSTPQAVSAAFQLKWLHEEIDLYDRKLAHFDKYSAAGSAAERKKMVTKRSTLEKTARQMVSDGVEFQAKDLPRSFRAEDPTAEPQTAEQSAA</sequence>
<dbReference type="RefSeq" id="WP_263370770.1">
    <property type="nucleotide sequence ID" value="NZ_JAGSYD010000002.1"/>
</dbReference>
<feature type="compositionally biased region" description="Basic and acidic residues" evidence="1">
    <location>
        <begin position="70"/>
        <end position="79"/>
    </location>
</feature>
<keyword evidence="3" id="KW-1185">Reference proteome</keyword>
<feature type="compositionally biased region" description="Polar residues" evidence="1">
    <location>
        <begin position="83"/>
        <end position="92"/>
    </location>
</feature>
<feature type="region of interest" description="Disordered" evidence="1">
    <location>
        <begin position="70"/>
        <end position="92"/>
    </location>
</feature>
<protein>
    <submittedName>
        <fullName evidence="2">Uncharacterized protein</fullName>
    </submittedName>
</protein>
<evidence type="ECO:0000313" key="2">
    <source>
        <dbReference type="EMBL" id="MFC6647324.1"/>
    </source>
</evidence>
<name>A0ABW1ZD49_9BACT</name>
<dbReference type="Proteomes" id="UP001596391">
    <property type="component" value="Unassembled WGS sequence"/>
</dbReference>
<organism evidence="2 3">
    <name type="scientific">Granulicella cerasi</name>
    <dbReference type="NCBI Taxonomy" id="741063"/>
    <lineage>
        <taxon>Bacteria</taxon>
        <taxon>Pseudomonadati</taxon>
        <taxon>Acidobacteriota</taxon>
        <taxon>Terriglobia</taxon>
        <taxon>Terriglobales</taxon>
        <taxon>Acidobacteriaceae</taxon>
        <taxon>Granulicella</taxon>
    </lineage>
</organism>
<accession>A0ABW1ZD49</accession>
<comment type="caution">
    <text evidence="2">The sequence shown here is derived from an EMBL/GenBank/DDBJ whole genome shotgun (WGS) entry which is preliminary data.</text>
</comment>
<evidence type="ECO:0000313" key="3">
    <source>
        <dbReference type="Proteomes" id="UP001596391"/>
    </source>
</evidence>
<dbReference type="EMBL" id="JBHSWI010000001">
    <property type="protein sequence ID" value="MFC6647324.1"/>
    <property type="molecule type" value="Genomic_DNA"/>
</dbReference>
<gene>
    <name evidence="2" type="ORF">ACFQBQ_17455</name>
</gene>
<evidence type="ECO:0000256" key="1">
    <source>
        <dbReference type="SAM" id="MobiDB-lite"/>
    </source>
</evidence>